<dbReference type="AlphaFoldDB" id="A0A5C7F476"/>
<keyword evidence="1" id="KW-1133">Transmembrane helix</keyword>
<keyword evidence="3" id="KW-1185">Reference proteome</keyword>
<keyword evidence="1" id="KW-0472">Membrane</keyword>
<protein>
    <submittedName>
        <fullName evidence="2">Uncharacterized protein</fullName>
    </submittedName>
</protein>
<comment type="caution">
    <text evidence="2">The sequence shown here is derived from an EMBL/GenBank/DDBJ whole genome shotgun (WGS) entry which is preliminary data.</text>
</comment>
<feature type="transmembrane region" description="Helical" evidence="1">
    <location>
        <begin position="134"/>
        <end position="153"/>
    </location>
</feature>
<gene>
    <name evidence="2" type="ORF">FUA23_20635</name>
</gene>
<proteinExistence type="predicted"/>
<name>A0A5C7F476_9BACT</name>
<dbReference type="EMBL" id="VOXD01000047">
    <property type="protein sequence ID" value="TXF85422.1"/>
    <property type="molecule type" value="Genomic_DNA"/>
</dbReference>
<organism evidence="2 3">
    <name type="scientific">Neolewinella aurantiaca</name>
    <dbReference type="NCBI Taxonomy" id="2602767"/>
    <lineage>
        <taxon>Bacteria</taxon>
        <taxon>Pseudomonadati</taxon>
        <taxon>Bacteroidota</taxon>
        <taxon>Saprospiria</taxon>
        <taxon>Saprospirales</taxon>
        <taxon>Lewinellaceae</taxon>
        <taxon>Neolewinella</taxon>
    </lineage>
</organism>
<evidence type="ECO:0000313" key="3">
    <source>
        <dbReference type="Proteomes" id="UP000321907"/>
    </source>
</evidence>
<feature type="transmembrane region" description="Helical" evidence="1">
    <location>
        <begin position="159"/>
        <end position="181"/>
    </location>
</feature>
<sequence length="255" mass="28017">MANFAQRTKAYPDARLFEIVREAEKYAPEAVVAATAEIERRGLNDDDFAPQKVSRPFSKVGKMVTGLARPATTKKPDDVIDWADNPVQETETGRPYFQWLLLVSAAMVLIAIYSQYDYIKFHFSGQSRGVDATLIVSLLSTVLQLAVLAALWLGKRIGYQFTAGIAAYTIASFIGATIYSFRMLSEQGFSLRDIVVGSLQVESFLLLCLAIASIWLLQRNELRSKFGVSQQGLTVALAVGAGIAFIIYVGVFAVI</sequence>
<feature type="transmembrane region" description="Helical" evidence="1">
    <location>
        <begin position="96"/>
        <end position="113"/>
    </location>
</feature>
<feature type="transmembrane region" description="Helical" evidence="1">
    <location>
        <begin position="235"/>
        <end position="254"/>
    </location>
</feature>
<dbReference type="Proteomes" id="UP000321907">
    <property type="component" value="Unassembled WGS sequence"/>
</dbReference>
<evidence type="ECO:0000313" key="2">
    <source>
        <dbReference type="EMBL" id="TXF85422.1"/>
    </source>
</evidence>
<keyword evidence="1" id="KW-0812">Transmembrane</keyword>
<feature type="transmembrane region" description="Helical" evidence="1">
    <location>
        <begin position="193"/>
        <end position="215"/>
    </location>
</feature>
<reference evidence="2 3" key="1">
    <citation type="submission" date="2019-08" db="EMBL/GenBank/DDBJ databases">
        <title>Lewinella sp. strain SSH13 Genome sequencing and assembly.</title>
        <authorList>
            <person name="Kim I."/>
        </authorList>
    </citation>
    <scope>NUCLEOTIDE SEQUENCE [LARGE SCALE GENOMIC DNA]</scope>
    <source>
        <strain evidence="2 3">SSH13</strain>
    </source>
</reference>
<dbReference type="RefSeq" id="WP_147932677.1">
    <property type="nucleotide sequence ID" value="NZ_VOXD01000047.1"/>
</dbReference>
<evidence type="ECO:0000256" key="1">
    <source>
        <dbReference type="SAM" id="Phobius"/>
    </source>
</evidence>
<accession>A0A5C7F476</accession>